<proteinExistence type="predicted"/>
<name>A0ACB9ZXZ5_CATRO</name>
<keyword evidence="2" id="KW-1185">Reference proteome</keyword>
<comment type="caution">
    <text evidence="1">The sequence shown here is derived from an EMBL/GenBank/DDBJ whole genome shotgun (WGS) entry which is preliminary data.</text>
</comment>
<reference evidence="2" key="1">
    <citation type="journal article" date="2023" name="Nat. Plants">
        <title>Single-cell RNA sequencing provides a high-resolution roadmap for understanding the multicellular compartmentation of specialized metabolism.</title>
        <authorList>
            <person name="Sun S."/>
            <person name="Shen X."/>
            <person name="Li Y."/>
            <person name="Li Y."/>
            <person name="Wang S."/>
            <person name="Li R."/>
            <person name="Zhang H."/>
            <person name="Shen G."/>
            <person name="Guo B."/>
            <person name="Wei J."/>
            <person name="Xu J."/>
            <person name="St-Pierre B."/>
            <person name="Chen S."/>
            <person name="Sun C."/>
        </authorList>
    </citation>
    <scope>NUCLEOTIDE SEQUENCE [LARGE SCALE GENOMIC DNA]</scope>
</reference>
<dbReference type="Proteomes" id="UP001060085">
    <property type="component" value="Linkage Group LG07"/>
</dbReference>
<accession>A0ACB9ZXZ5</accession>
<gene>
    <name evidence="1" type="ORF">M9H77_30396</name>
</gene>
<evidence type="ECO:0000313" key="1">
    <source>
        <dbReference type="EMBL" id="KAI5653209.1"/>
    </source>
</evidence>
<sequence>MHNIGCDTTKKHVFRYHEKQVWIPPSKKDRLRDHSPAIEDDDEADESYNPLNDEDDEANAQTTILRDAFPTEMQTTFEQLRITQEFHGVQFVEIVESTRHHADELAQSIDFQEVMLAQLCNRIMPDQGSSGGGGTNFSPQ</sequence>
<protein>
    <submittedName>
        <fullName evidence="1">Uncharacterized protein</fullName>
    </submittedName>
</protein>
<organism evidence="1 2">
    <name type="scientific">Catharanthus roseus</name>
    <name type="common">Madagascar periwinkle</name>
    <name type="synonym">Vinca rosea</name>
    <dbReference type="NCBI Taxonomy" id="4058"/>
    <lineage>
        <taxon>Eukaryota</taxon>
        <taxon>Viridiplantae</taxon>
        <taxon>Streptophyta</taxon>
        <taxon>Embryophyta</taxon>
        <taxon>Tracheophyta</taxon>
        <taxon>Spermatophyta</taxon>
        <taxon>Magnoliopsida</taxon>
        <taxon>eudicotyledons</taxon>
        <taxon>Gunneridae</taxon>
        <taxon>Pentapetalae</taxon>
        <taxon>asterids</taxon>
        <taxon>lamiids</taxon>
        <taxon>Gentianales</taxon>
        <taxon>Apocynaceae</taxon>
        <taxon>Rauvolfioideae</taxon>
        <taxon>Vinceae</taxon>
        <taxon>Catharanthinae</taxon>
        <taxon>Catharanthus</taxon>
    </lineage>
</organism>
<evidence type="ECO:0000313" key="2">
    <source>
        <dbReference type="Proteomes" id="UP001060085"/>
    </source>
</evidence>
<dbReference type="EMBL" id="CM044707">
    <property type="protein sequence ID" value="KAI5653209.1"/>
    <property type="molecule type" value="Genomic_DNA"/>
</dbReference>